<dbReference type="InterPro" id="IPR013096">
    <property type="entry name" value="Cupin_2"/>
</dbReference>
<feature type="domain" description="Cupin type-2" evidence="2">
    <location>
        <begin position="41"/>
        <end position="109"/>
    </location>
</feature>
<dbReference type="InterPro" id="IPR011051">
    <property type="entry name" value="RmlC_Cupin_sf"/>
</dbReference>
<dbReference type="PANTHER" id="PTHR35848:SF6">
    <property type="entry name" value="CUPIN TYPE-2 DOMAIN-CONTAINING PROTEIN"/>
    <property type="match status" value="1"/>
</dbReference>
<evidence type="ECO:0000313" key="4">
    <source>
        <dbReference type="Proteomes" id="UP000256388"/>
    </source>
</evidence>
<dbReference type="PANTHER" id="PTHR35848">
    <property type="entry name" value="OXALATE-BINDING PROTEIN"/>
    <property type="match status" value="1"/>
</dbReference>
<protein>
    <submittedName>
        <fullName evidence="3">Cupin domain</fullName>
    </submittedName>
</protein>
<dbReference type="Proteomes" id="UP000256388">
    <property type="component" value="Unassembled WGS sequence"/>
</dbReference>
<proteinExistence type="predicted"/>
<evidence type="ECO:0000259" key="2">
    <source>
        <dbReference type="Pfam" id="PF07883"/>
    </source>
</evidence>
<dbReference type="InterPro" id="IPR051610">
    <property type="entry name" value="GPI/OXD"/>
</dbReference>
<organism evidence="3 4">
    <name type="scientific">Pelolinea submarina</name>
    <dbReference type="NCBI Taxonomy" id="913107"/>
    <lineage>
        <taxon>Bacteria</taxon>
        <taxon>Bacillati</taxon>
        <taxon>Chloroflexota</taxon>
        <taxon>Anaerolineae</taxon>
        <taxon>Anaerolineales</taxon>
        <taxon>Anaerolineaceae</taxon>
        <taxon>Pelolinea</taxon>
    </lineage>
</organism>
<gene>
    <name evidence="3" type="ORF">DFR64_3066</name>
</gene>
<accession>A0A347ZPN9</accession>
<evidence type="ECO:0000256" key="1">
    <source>
        <dbReference type="ARBA" id="ARBA00022723"/>
    </source>
</evidence>
<dbReference type="AlphaFoldDB" id="A0A347ZPN9"/>
<keyword evidence="4" id="KW-1185">Reference proteome</keyword>
<reference evidence="3 4" key="1">
    <citation type="submission" date="2018-08" db="EMBL/GenBank/DDBJ databases">
        <title>Genomic Encyclopedia of Type Strains, Phase IV (KMG-IV): sequencing the most valuable type-strain genomes for metagenomic binning, comparative biology and taxonomic classification.</title>
        <authorList>
            <person name="Goeker M."/>
        </authorList>
    </citation>
    <scope>NUCLEOTIDE SEQUENCE [LARGE SCALE GENOMIC DNA]</scope>
    <source>
        <strain evidence="3 4">DSM 23923</strain>
    </source>
</reference>
<evidence type="ECO:0000313" key="3">
    <source>
        <dbReference type="EMBL" id="REG04715.1"/>
    </source>
</evidence>
<dbReference type="InterPro" id="IPR014710">
    <property type="entry name" value="RmlC-like_jellyroll"/>
</dbReference>
<dbReference type="RefSeq" id="WP_116226309.1">
    <property type="nucleotide sequence ID" value="NZ_AP018437.1"/>
</dbReference>
<dbReference type="Gene3D" id="2.60.120.10">
    <property type="entry name" value="Jelly Rolls"/>
    <property type="match status" value="1"/>
</dbReference>
<dbReference type="Pfam" id="PF07883">
    <property type="entry name" value="Cupin_2"/>
    <property type="match status" value="1"/>
</dbReference>
<dbReference type="GO" id="GO:0046872">
    <property type="term" value="F:metal ion binding"/>
    <property type="evidence" value="ECO:0007669"/>
    <property type="project" value="UniProtKB-KW"/>
</dbReference>
<name>A0A347ZPN9_9CHLR</name>
<dbReference type="EMBL" id="QUMS01000006">
    <property type="protein sequence ID" value="REG04715.1"/>
    <property type="molecule type" value="Genomic_DNA"/>
</dbReference>
<dbReference type="SUPFAM" id="SSF51182">
    <property type="entry name" value="RmlC-like cupins"/>
    <property type="match status" value="1"/>
</dbReference>
<dbReference type="OrthoDB" id="9804028at2"/>
<keyword evidence="1" id="KW-0479">Metal-binding</keyword>
<comment type="caution">
    <text evidence="3">The sequence shown here is derived from an EMBL/GenBank/DDBJ whole genome shotgun (WGS) entry which is preliminary data.</text>
</comment>
<sequence length="121" mass="13437">MQKHTIHENEIEAVQLPGRAHKMIIGPNNFGPAEKMCFGVADFPPMKHAPAHVHESQEEILYVLTGKGEFYFDGVPEEVEPGTCVYVPQSVTHSINNTSEDVLKVVYVFSPPVAQGSYDKK</sequence>